<dbReference type="PROSITE" id="PS51898">
    <property type="entry name" value="TYR_RECOMBINASE"/>
    <property type="match status" value="1"/>
</dbReference>
<keyword evidence="9" id="KW-0233">DNA recombination</keyword>
<accession>A0A7X3SK82</accession>
<organism evidence="14 15">
    <name type="scientific">Sporofaciens musculi</name>
    <dbReference type="NCBI Taxonomy" id="2681861"/>
    <lineage>
        <taxon>Bacteria</taxon>
        <taxon>Bacillati</taxon>
        <taxon>Bacillota</taxon>
        <taxon>Clostridia</taxon>
        <taxon>Lachnospirales</taxon>
        <taxon>Lachnospiraceae</taxon>
        <taxon>Sporofaciens</taxon>
    </lineage>
</organism>
<feature type="domain" description="Core-binding (CB)" evidence="13">
    <location>
        <begin position="53"/>
        <end position="134"/>
    </location>
</feature>
<evidence type="ECO:0000256" key="5">
    <source>
        <dbReference type="ARBA" id="ARBA00022618"/>
    </source>
</evidence>
<dbReference type="GO" id="GO:0006310">
    <property type="term" value="P:DNA recombination"/>
    <property type="evidence" value="ECO:0007669"/>
    <property type="project" value="UniProtKB-KW"/>
</dbReference>
<dbReference type="Pfam" id="PF13495">
    <property type="entry name" value="Phage_int_SAM_4"/>
    <property type="match status" value="1"/>
</dbReference>
<gene>
    <name evidence="14" type="ORF">GN277_18245</name>
</gene>
<evidence type="ECO:0000259" key="13">
    <source>
        <dbReference type="PROSITE" id="PS51900"/>
    </source>
</evidence>
<dbReference type="Pfam" id="PF00589">
    <property type="entry name" value="Phage_integrase"/>
    <property type="match status" value="1"/>
</dbReference>
<dbReference type="InterPro" id="IPR004107">
    <property type="entry name" value="Integrase_SAM-like_N"/>
</dbReference>
<dbReference type="Gene3D" id="1.10.150.130">
    <property type="match status" value="1"/>
</dbReference>
<keyword evidence="8 11" id="KW-0238">DNA-binding</keyword>
<comment type="similarity">
    <text evidence="3">Belongs to the 'phage' integrase family.</text>
</comment>
<dbReference type="InterPro" id="IPR002104">
    <property type="entry name" value="Integrase_catalytic"/>
</dbReference>
<evidence type="ECO:0000313" key="14">
    <source>
        <dbReference type="EMBL" id="MXP77247.1"/>
    </source>
</evidence>
<dbReference type="InterPro" id="IPR013762">
    <property type="entry name" value="Integrase-like_cat_sf"/>
</dbReference>
<evidence type="ECO:0000256" key="7">
    <source>
        <dbReference type="ARBA" id="ARBA00022908"/>
    </source>
</evidence>
<dbReference type="Gene3D" id="1.10.443.10">
    <property type="entry name" value="Intergrase catalytic core"/>
    <property type="match status" value="1"/>
</dbReference>
<dbReference type="InterPro" id="IPR011010">
    <property type="entry name" value="DNA_brk_join_enz"/>
</dbReference>
<dbReference type="InterPro" id="IPR010998">
    <property type="entry name" value="Integrase_recombinase_N"/>
</dbReference>
<keyword evidence="10" id="KW-0131">Cell cycle</keyword>
<comment type="function">
    <text evidence="1">Site-specific tyrosine recombinase, which acts by catalyzing the cutting and rejoining of the recombining DNA molecules.</text>
</comment>
<evidence type="ECO:0000256" key="9">
    <source>
        <dbReference type="ARBA" id="ARBA00023172"/>
    </source>
</evidence>
<dbReference type="GO" id="GO:0015074">
    <property type="term" value="P:DNA integration"/>
    <property type="evidence" value="ECO:0007669"/>
    <property type="project" value="UniProtKB-KW"/>
</dbReference>
<keyword evidence="4" id="KW-0963">Cytoplasm</keyword>
<evidence type="ECO:0000256" key="8">
    <source>
        <dbReference type="ARBA" id="ARBA00023125"/>
    </source>
</evidence>
<keyword evidence="6" id="KW-0159">Chromosome partition</keyword>
<keyword evidence="15" id="KW-1185">Reference proteome</keyword>
<dbReference type="PANTHER" id="PTHR30349:SF77">
    <property type="entry name" value="TYROSINE RECOMBINASE XERC"/>
    <property type="match status" value="1"/>
</dbReference>
<dbReference type="PROSITE" id="PS51900">
    <property type="entry name" value="CB"/>
    <property type="match status" value="1"/>
</dbReference>
<dbReference type="CDD" id="cd00397">
    <property type="entry name" value="DNA_BRE_C"/>
    <property type="match status" value="1"/>
</dbReference>
<dbReference type="GO" id="GO:0003677">
    <property type="term" value="F:DNA binding"/>
    <property type="evidence" value="ECO:0007669"/>
    <property type="project" value="UniProtKB-UniRule"/>
</dbReference>
<comment type="caution">
    <text evidence="14">The sequence shown here is derived from an EMBL/GenBank/DDBJ whole genome shotgun (WGS) entry which is preliminary data.</text>
</comment>
<comment type="subcellular location">
    <subcellularLocation>
        <location evidence="2">Cytoplasm</location>
    </subcellularLocation>
</comment>
<dbReference type="GO" id="GO:0007059">
    <property type="term" value="P:chromosome segregation"/>
    <property type="evidence" value="ECO:0007669"/>
    <property type="project" value="UniProtKB-KW"/>
</dbReference>
<dbReference type="EMBL" id="WUQX01000001">
    <property type="protein sequence ID" value="MXP77247.1"/>
    <property type="molecule type" value="Genomic_DNA"/>
</dbReference>
<evidence type="ECO:0000256" key="6">
    <source>
        <dbReference type="ARBA" id="ARBA00022829"/>
    </source>
</evidence>
<evidence type="ECO:0000256" key="2">
    <source>
        <dbReference type="ARBA" id="ARBA00004496"/>
    </source>
</evidence>
<dbReference type="RefSeq" id="WP_159752415.1">
    <property type="nucleotide sequence ID" value="NZ_WUQX01000001.1"/>
</dbReference>
<protein>
    <submittedName>
        <fullName evidence="14">Tyrosine-type recombinase/integrase</fullName>
    </submittedName>
</protein>
<evidence type="ECO:0000259" key="12">
    <source>
        <dbReference type="PROSITE" id="PS51898"/>
    </source>
</evidence>
<keyword evidence="5" id="KW-0132">Cell division</keyword>
<keyword evidence="7" id="KW-0229">DNA integration</keyword>
<evidence type="ECO:0000256" key="10">
    <source>
        <dbReference type="ARBA" id="ARBA00023306"/>
    </source>
</evidence>
<sequence length="354" mass="41036">MAQTKKEILRDTILTQMHPYLNSETMDILNQVLIKALYPVDVVELETLPATYETTNEYVLKLYEAKKLPKLSRQTSRYYLLTIKRFIEFTGKSLMNVTDMDVELYLHAYSKKGNAEATVNNERRNLSSFFTWMRKSHLVTENPVENVEKWSEVEKPIDYLKDWEMEALRDACKVKSSGNLVDMGEYRECLRDRALLEFLRSTAVRVGECVATNRENVNWQTGEVLVYGEKTKAYRTACLDDMAKYHLKKYIDSRTDEYEALFVSLRKGHGRIHKTGIENALRSIARRSILTRRVYPHLLRKTTATNMTKKGCPRELVAFYLGHKNGNTKTLNKHYAATDPAQITQAFWKYGAAA</sequence>
<evidence type="ECO:0000256" key="1">
    <source>
        <dbReference type="ARBA" id="ARBA00003283"/>
    </source>
</evidence>
<evidence type="ECO:0000256" key="11">
    <source>
        <dbReference type="PROSITE-ProRule" id="PRU01248"/>
    </source>
</evidence>
<dbReference type="GO" id="GO:0005737">
    <property type="term" value="C:cytoplasm"/>
    <property type="evidence" value="ECO:0007669"/>
    <property type="project" value="UniProtKB-SubCell"/>
</dbReference>
<name>A0A7X3SK82_9FIRM</name>
<dbReference type="PANTHER" id="PTHR30349">
    <property type="entry name" value="PHAGE INTEGRASE-RELATED"/>
    <property type="match status" value="1"/>
</dbReference>
<evidence type="ECO:0000256" key="3">
    <source>
        <dbReference type="ARBA" id="ARBA00008857"/>
    </source>
</evidence>
<dbReference type="InterPro" id="IPR050090">
    <property type="entry name" value="Tyrosine_recombinase_XerCD"/>
</dbReference>
<reference evidence="14 15" key="1">
    <citation type="submission" date="2019-12" db="EMBL/GenBank/DDBJ databases">
        <title>Sporaefaciens musculi gen. nov., sp. nov., a novel bacterium isolated from the caecum of an obese mouse.</title>
        <authorList>
            <person name="Rasmussen T.S."/>
            <person name="Streidl T."/>
            <person name="Hitch T.C.A."/>
            <person name="Wortmann E."/>
            <person name="Deptula P."/>
            <person name="Hansen M."/>
            <person name="Nielsen D.S."/>
            <person name="Clavel T."/>
            <person name="Vogensen F.K."/>
        </authorList>
    </citation>
    <scope>NUCLEOTIDE SEQUENCE [LARGE SCALE GENOMIC DNA]</scope>
    <source>
        <strain evidence="14 15">WCA-9-b2</strain>
    </source>
</reference>
<dbReference type="InterPro" id="IPR044068">
    <property type="entry name" value="CB"/>
</dbReference>
<dbReference type="AlphaFoldDB" id="A0A7X3SK82"/>
<evidence type="ECO:0000313" key="15">
    <source>
        <dbReference type="Proteomes" id="UP000460412"/>
    </source>
</evidence>
<dbReference type="SUPFAM" id="SSF56349">
    <property type="entry name" value="DNA breaking-rejoining enzymes"/>
    <property type="match status" value="1"/>
</dbReference>
<feature type="domain" description="Tyr recombinase" evidence="12">
    <location>
        <begin position="154"/>
        <end position="348"/>
    </location>
</feature>
<dbReference type="GO" id="GO:0051301">
    <property type="term" value="P:cell division"/>
    <property type="evidence" value="ECO:0007669"/>
    <property type="project" value="UniProtKB-KW"/>
</dbReference>
<dbReference type="Proteomes" id="UP000460412">
    <property type="component" value="Unassembled WGS sequence"/>
</dbReference>
<proteinExistence type="inferred from homology"/>
<evidence type="ECO:0000256" key="4">
    <source>
        <dbReference type="ARBA" id="ARBA00022490"/>
    </source>
</evidence>